<accession>A0ABS2MN96</accession>
<dbReference type="SUPFAM" id="SSF55816">
    <property type="entry name" value="5'-nucleotidase (syn. UDP-sugar hydrolase), C-terminal domain"/>
    <property type="match status" value="2"/>
</dbReference>
<dbReference type="Gene3D" id="3.90.780.10">
    <property type="entry name" value="5'-Nucleotidase, C-terminal domain"/>
    <property type="match status" value="2"/>
</dbReference>
<protein>
    <submittedName>
        <fullName evidence="4">2',3'-cyclic-nucleotide 2'-phosphodiesterase (5'-nucleotidase family)</fullName>
    </submittedName>
</protein>
<proteinExistence type="predicted"/>
<feature type="signal peptide" evidence="2">
    <location>
        <begin position="1"/>
        <end position="26"/>
    </location>
</feature>
<feature type="domain" description="LysM" evidence="3">
    <location>
        <begin position="27"/>
        <end position="71"/>
    </location>
</feature>
<keyword evidence="5" id="KW-1185">Reference proteome</keyword>
<dbReference type="Gene3D" id="3.60.21.10">
    <property type="match status" value="2"/>
</dbReference>
<evidence type="ECO:0000313" key="4">
    <source>
        <dbReference type="EMBL" id="MBM7560878.1"/>
    </source>
</evidence>
<dbReference type="PROSITE" id="PS00785">
    <property type="entry name" value="5_NUCLEOTIDASE_1"/>
    <property type="match status" value="1"/>
</dbReference>
<dbReference type="InterPro" id="IPR004843">
    <property type="entry name" value="Calcineurin-like_PHP"/>
</dbReference>
<dbReference type="InterPro" id="IPR008334">
    <property type="entry name" value="5'-Nucleotdase_C"/>
</dbReference>
<dbReference type="CDD" id="cd00845">
    <property type="entry name" value="MPP_UshA_N_like"/>
    <property type="match status" value="1"/>
</dbReference>
<evidence type="ECO:0000256" key="1">
    <source>
        <dbReference type="ARBA" id="ARBA00022729"/>
    </source>
</evidence>
<dbReference type="Pfam" id="PF02872">
    <property type="entry name" value="5_nucleotid_C"/>
    <property type="match status" value="2"/>
</dbReference>
<keyword evidence="1 2" id="KW-0732">Signal</keyword>
<dbReference type="InterPro" id="IPR018392">
    <property type="entry name" value="LysM"/>
</dbReference>
<dbReference type="InterPro" id="IPR006146">
    <property type="entry name" value="5'-Nucleotdase_CS"/>
</dbReference>
<reference evidence="4 5" key="1">
    <citation type="submission" date="2021-01" db="EMBL/GenBank/DDBJ databases">
        <title>Genomic Encyclopedia of Type Strains, Phase IV (KMG-IV): sequencing the most valuable type-strain genomes for metagenomic binning, comparative biology and taxonomic classification.</title>
        <authorList>
            <person name="Goeker M."/>
        </authorList>
    </citation>
    <scope>NUCLEOTIDE SEQUENCE [LARGE SCALE GENOMIC DNA]</scope>
    <source>
        <strain evidence="4 5">DSM 24436</strain>
    </source>
</reference>
<name>A0ABS2MN96_9FIRM</name>
<sequence>MRNLRKLSLLLVAVMIISSFSMGGFAETYTVKSGDVLWKIAESYGTDYMTLADYNNIADPNKIYVGDKIEIPGEDDGETADGSKEITILGTSDLHGRIYAYEYAIDDVDADAGFAKVSTIVKQERELDPNLLLMDMGDTLQDNSADLFNDMPVHPMIQVMNDIGYDTWTIGNHEFNFDKSFIDKNSAAFEGAALSANTYVEATGERYVKGYEIFEIDGVRVAVVGMIPPHVPIWEASSPNNFAGLKFTDIEEETAKVVAELEGKYDVLVGAYHIGPEDDHDFIGINSVAEKFPEFDIIFGGHAHSKYNTEINGVKLIEPGAYGWAVSKAVIEVEKTEDGYDVVSITAENIETANVEEDPEILEKYAFVHEKSIADANTVVGQVEADFVERVDYITGDSKVTTMPTIQLEDSALIDLINDVQLYYTDAQISSAAAFKNDMNLLEGDFKKKNAADIYKYTNTLMGLNITGENLKEYMEWSASYYNTYKPGDVTISFNENIRGYNYDMFAGVDYEIDISEAPGERIKNLTFNGAPIVDDQIYKLAVNNYRFGTLMSLGLATSDDVYYDSYIEFQDAGRIRELIATYLASEKDGIASPSVDNNWEIVGADLDHELKDEIYQMIIDGELEIPTSADGRTPNVKAVNVYDLIKEGVFPDYKPLTILHTNDMHGFFIEGAYDGMGAAKMATVYKMMADMNDNLLIMDAGDALQGHNLVTLSDGEVGTRVLNALGYDVMTLGNHEFDYGSAQTEKLAGMLEFPMLAANVKKEDGSLLVDDYEIFEVDGLEIGVFGIATPETLYKSHPDNTKGITFEDIYETSEEMVALLESMDVDVIVGLVHLGDEGDYTSESLVLAVDGIDLIIDGHSHSTYANGEMVEDTLIVSAGEKTKNIGVVDFAFKEGELVSLGASLFTKEMSANVEDDAEMTALIEEIVAENEVITEEVVATAPVVLNGEKAFVRAGETNLGNLLTAALLDISGADVALTNGGGIRSSIDAGPVTKGEVLTVLPYGNTVRVIEVTGADIVAAIENGIDMYPEAKGAFPHIAGMTVKFDSTLPAGERVVELKVGGELVDLTKTYVLATNDFIVAGGDGYSMFVGKPVVAEFGAMDEVLIDYMNEKGFDKAIEDGRIEDVSDEVSALEFLIAA</sequence>
<evidence type="ECO:0000259" key="3">
    <source>
        <dbReference type="PROSITE" id="PS51782"/>
    </source>
</evidence>
<dbReference type="Proteomes" id="UP000767854">
    <property type="component" value="Unassembled WGS sequence"/>
</dbReference>
<comment type="caution">
    <text evidence="4">The sequence shown here is derived from an EMBL/GenBank/DDBJ whole genome shotgun (WGS) entry which is preliminary data.</text>
</comment>
<dbReference type="RefSeq" id="WP_204661658.1">
    <property type="nucleotide sequence ID" value="NZ_JAFBDT010000002.1"/>
</dbReference>
<dbReference type="SUPFAM" id="SSF54106">
    <property type="entry name" value="LysM domain"/>
    <property type="match status" value="1"/>
</dbReference>
<dbReference type="Pfam" id="PF01476">
    <property type="entry name" value="LysM"/>
    <property type="match status" value="1"/>
</dbReference>
<dbReference type="InterPro" id="IPR006179">
    <property type="entry name" value="5_nucleotidase/apyrase"/>
</dbReference>
<dbReference type="Gene3D" id="3.10.350.10">
    <property type="entry name" value="LysM domain"/>
    <property type="match status" value="1"/>
</dbReference>
<evidence type="ECO:0000256" key="2">
    <source>
        <dbReference type="SAM" id="SignalP"/>
    </source>
</evidence>
<dbReference type="Pfam" id="PF00149">
    <property type="entry name" value="Metallophos"/>
    <property type="match status" value="2"/>
</dbReference>
<dbReference type="InterPro" id="IPR036907">
    <property type="entry name" value="5'-Nucleotdase_C_sf"/>
</dbReference>
<gene>
    <name evidence="4" type="ORF">JOC49_000392</name>
</gene>
<dbReference type="PROSITE" id="PS00786">
    <property type="entry name" value="5_NUCLEOTIDASE_2"/>
    <property type="match status" value="2"/>
</dbReference>
<dbReference type="InterPro" id="IPR036779">
    <property type="entry name" value="LysM_dom_sf"/>
</dbReference>
<evidence type="ECO:0000313" key="5">
    <source>
        <dbReference type="Proteomes" id="UP000767854"/>
    </source>
</evidence>
<dbReference type="SMART" id="SM00257">
    <property type="entry name" value="LysM"/>
    <property type="match status" value="1"/>
</dbReference>
<feature type="chain" id="PRO_5047486639" evidence="2">
    <location>
        <begin position="27"/>
        <end position="1140"/>
    </location>
</feature>
<dbReference type="CDD" id="cd00118">
    <property type="entry name" value="LysM"/>
    <property type="match status" value="1"/>
</dbReference>
<dbReference type="PANTHER" id="PTHR11575">
    <property type="entry name" value="5'-NUCLEOTIDASE-RELATED"/>
    <property type="match status" value="1"/>
</dbReference>
<dbReference type="InterPro" id="IPR029052">
    <property type="entry name" value="Metallo-depent_PP-like"/>
</dbReference>
<dbReference type="PRINTS" id="PR01607">
    <property type="entry name" value="APYRASEFAMLY"/>
</dbReference>
<dbReference type="EMBL" id="JAFBDT010000002">
    <property type="protein sequence ID" value="MBM7560878.1"/>
    <property type="molecule type" value="Genomic_DNA"/>
</dbReference>
<dbReference type="PANTHER" id="PTHR11575:SF24">
    <property type="entry name" value="5'-NUCLEOTIDASE"/>
    <property type="match status" value="1"/>
</dbReference>
<organism evidence="4 5">
    <name type="scientific">Fusibacter tunisiensis</name>
    <dbReference type="NCBI Taxonomy" id="1008308"/>
    <lineage>
        <taxon>Bacteria</taxon>
        <taxon>Bacillati</taxon>
        <taxon>Bacillota</taxon>
        <taxon>Clostridia</taxon>
        <taxon>Eubacteriales</taxon>
        <taxon>Eubacteriales Family XII. Incertae Sedis</taxon>
        <taxon>Fusibacter</taxon>
    </lineage>
</organism>
<dbReference type="PROSITE" id="PS51782">
    <property type="entry name" value="LYSM"/>
    <property type="match status" value="1"/>
</dbReference>
<dbReference type="SUPFAM" id="SSF56300">
    <property type="entry name" value="Metallo-dependent phosphatases"/>
    <property type="match status" value="2"/>
</dbReference>